<dbReference type="Proteomes" id="UP000827133">
    <property type="component" value="Unassembled WGS sequence"/>
</dbReference>
<evidence type="ECO:0000313" key="2">
    <source>
        <dbReference type="EMBL" id="KAG9503022.1"/>
    </source>
</evidence>
<gene>
    <name evidence="2" type="ORF">J7337_005859</name>
</gene>
<feature type="compositionally biased region" description="Polar residues" evidence="1">
    <location>
        <begin position="1"/>
        <end position="10"/>
    </location>
</feature>
<protein>
    <submittedName>
        <fullName evidence="2">Uncharacterized protein</fullName>
    </submittedName>
</protein>
<name>A0A9P8DJR8_9HYPO</name>
<keyword evidence="3" id="KW-1185">Reference proteome</keyword>
<feature type="region of interest" description="Disordered" evidence="1">
    <location>
        <begin position="1"/>
        <end position="21"/>
    </location>
</feature>
<sequence length="86" mass="9433">MAPNKNNNKNDQPEVLGAVSKGSIRFNSRAASLPEKRGQSLVAEQSSFAKKSKVEMMWSFMTKASEGEEKKINEGEGETQCGSWGH</sequence>
<comment type="caution">
    <text evidence="2">The sequence shown here is derived from an EMBL/GenBank/DDBJ whole genome shotgun (WGS) entry which is preliminary data.</text>
</comment>
<dbReference type="EMBL" id="JAHBCI010000004">
    <property type="protein sequence ID" value="KAG9503022.1"/>
    <property type="molecule type" value="Genomic_DNA"/>
</dbReference>
<evidence type="ECO:0000256" key="1">
    <source>
        <dbReference type="SAM" id="MobiDB-lite"/>
    </source>
</evidence>
<dbReference type="GeneID" id="68313715"/>
<evidence type="ECO:0000313" key="3">
    <source>
        <dbReference type="Proteomes" id="UP000827133"/>
    </source>
</evidence>
<reference evidence="2" key="1">
    <citation type="journal article" date="2021" name="Mol. Plant Microbe Interact.">
        <title>Telomere to telomere genome assembly of Fusarium musae F31, causal agent of crown rot disease of banana.</title>
        <authorList>
            <person name="Degradi L."/>
            <person name="Tava V."/>
            <person name="Kunova A."/>
            <person name="Cortesi P."/>
            <person name="Saracchi M."/>
            <person name="Pasquali M."/>
        </authorList>
    </citation>
    <scope>NUCLEOTIDE SEQUENCE</scope>
    <source>
        <strain evidence="2">F31</strain>
    </source>
</reference>
<dbReference type="AlphaFoldDB" id="A0A9P8DJR8"/>
<dbReference type="KEGG" id="fmu:J7337_005859"/>
<feature type="compositionally biased region" description="Basic and acidic residues" evidence="1">
    <location>
        <begin position="65"/>
        <end position="74"/>
    </location>
</feature>
<feature type="region of interest" description="Disordered" evidence="1">
    <location>
        <begin position="65"/>
        <end position="86"/>
    </location>
</feature>
<dbReference type="RefSeq" id="XP_044682022.1">
    <property type="nucleotide sequence ID" value="XM_044823531.1"/>
</dbReference>
<organism evidence="2 3">
    <name type="scientific">Fusarium musae</name>
    <dbReference type="NCBI Taxonomy" id="1042133"/>
    <lineage>
        <taxon>Eukaryota</taxon>
        <taxon>Fungi</taxon>
        <taxon>Dikarya</taxon>
        <taxon>Ascomycota</taxon>
        <taxon>Pezizomycotina</taxon>
        <taxon>Sordariomycetes</taxon>
        <taxon>Hypocreomycetidae</taxon>
        <taxon>Hypocreales</taxon>
        <taxon>Nectriaceae</taxon>
        <taxon>Fusarium</taxon>
    </lineage>
</organism>
<accession>A0A9P8DJR8</accession>
<proteinExistence type="predicted"/>